<name>A0AAD1XDX3_EUPCR</name>
<comment type="caution">
    <text evidence="2">The sequence shown here is derived from an EMBL/GenBank/DDBJ whole genome shotgun (WGS) entry which is preliminary data.</text>
</comment>
<dbReference type="EMBL" id="CAMPGE010008590">
    <property type="protein sequence ID" value="CAI2367482.1"/>
    <property type="molecule type" value="Genomic_DNA"/>
</dbReference>
<feature type="region of interest" description="Disordered" evidence="1">
    <location>
        <begin position="32"/>
        <end position="56"/>
    </location>
</feature>
<gene>
    <name evidence="2" type="ORF">ECRASSUSDP1_LOCUS8768</name>
</gene>
<feature type="compositionally biased region" description="Basic residues" evidence="1">
    <location>
        <begin position="148"/>
        <end position="159"/>
    </location>
</feature>
<feature type="region of interest" description="Disordered" evidence="1">
    <location>
        <begin position="122"/>
        <end position="165"/>
    </location>
</feature>
<feature type="compositionally biased region" description="Basic residues" evidence="1">
    <location>
        <begin position="242"/>
        <end position="265"/>
    </location>
</feature>
<keyword evidence="3" id="KW-1185">Reference proteome</keyword>
<organism evidence="2 3">
    <name type="scientific">Euplotes crassus</name>
    <dbReference type="NCBI Taxonomy" id="5936"/>
    <lineage>
        <taxon>Eukaryota</taxon>
        <taxon>Sar</taxon>
        <taxon>Alveolata</taxon>
        <taxon>Ciliophora</taxon>
        <taxon>Intramacronucleata</taxon>
        <taxon>Spirotrichea</taxon>
        <taxon>Hypotrichia</taxon>
        <taxon>Euplotida</taxon>
        <taxon>Euplotidae</taxon>
        <taxon>Moneuplotes</taxon>
    </lineage>
</organism>
<proteinExistence type="predicted"/>
<evidence type="ECO:0000313" key="2">
    <source>
        <dbReference type="EMBL" id="CAI2367482.1"/>
    </source>
</evidence>
<sequence>MNSSLEAFRKCQQFWDKKAVEVEQNPFDKQKICESDTMKNQDEMSTNQTTSKHSRGRFNDYMTQNVDQRIANFQSNSSKDILEPPSIPDLSCFDESHQIYHQQVKTPKENMNFLEDSFGATQRSRSPHLQDNIMNSPDFKISQTPTHSQRKKKLVRTPKKNSNSPHVIDVRAAPFEINGAPAWKKLNDNRELLVDNKDKAELYHSYACFHPDKTEGAFKSQINAETMFSPSSGNSDSWIQVKTKKSKKKGKKTRKRNKTNKKALNKSHNSNYHEFCLKWQKERNKDLKKKRKQMAYKIMEECTFQPNMHGNKQKLTSKRGRYEKGLFEHFGVDSHIERLQKAKYDQEMVNKMKEKGLTLNCKSRNRLLRGKNPSIKIPKRTIPKKQKFNKRFVLNDLDASTNNQFNITSCNELLHDVNDEREIYNFARNLSFSDLSERYPTPNDSILPEESTEFKEAVMNLHNFLHTDE</sequence>
<dbReference type="AlphaFoldDB" id="A0AAD1XDX3"/>
<evidence type="ECO:0000313" key="3">
    <source>
        <dbReference type="Proteomes" id="UP001295684"/>
    </source>
</evidence>
<reference evidence="2" key="1">
    <citation type="submission" date="2023-07" db="EMBL/GenBank/DDBJ databases">
        <authorList>
            <consortium name="AG Swart"/>
            <person name="Singh M."/>
            <person name="Singh A."/>
            <person name="Seah K."/>
            <person name="Emmerich C."/>
        </authorList>
    </citation>
    <scope>NUCLEOTIDE SEQUENCE</scope>
    <source>
        <strain evidence="2">DP1</strain>
    </source>
</reference>
<protein>
    <submittedName>
        <fullName evidence="2">Uncharacterized protein</fullName>
    </submittedName>
</protein>
<evidence type="ECO:0000256" key="1">
    <source>
        <dbReference type="SAM" id="MobiDB-lite"/>
    </source>
</evidence>
<dbReference type="Proteomes" id="UP001295684">
    <property type="component" value="Unassembled WGS sequence"/>
</dbReference>
<feature type="compositionally biased region" description="Basic and acidic residues" evidence="1">
    <location>
        <begin position="32"/>
        <end position="42"/>
    </location>
</feature>
<feature type="compositionally biased region" description="Polar residues" evidence="1">
    <location>
        <begin position="122"/>
        <end position="147"/>
    </location>
</feature>
<feature type="region of interest" description="Disordered" evidence="1">
    <location>
        <begin position="229"/>
        <end position="265"/>
    </location>
</feature>
<feature type="compositionally biased region" description="Polar residues" evidence="1">
    <location>
        <begin position="229"/>
        <end position="240"/>
    </location>
</feature>
<accession>A0AAD1XDX3</accession>